<keyword evidence="4" id="KW-0249">Electron transport</keyword>
<dbReference type="SUPFAM" id="SSF50952">
    <property type="entry name" value="Soluble quinoprotein glucose dehydrogenase"/>
    <property type="match status" value="1"/>
</dbReference>
<evidence type="ECO:0000256" key="7">
    <source>
        <dbReference type="SAM" id="Phobius"/>
    </source>
</evidence>
<dbReference type="Gene3D" id="1.10.760.10">
    <property type="entry name" value="Cytochrome c-like domain"/>
    <property type="match status" value="1"/>
</dbReference>
<keyword evidence="5 6" id="KW-0408">Iron</keyword>
<dbReference type="PROSITE" id="PS51007">
    <property type="entry name" value="CYTC"/>
    <property type="match status" value="1"/>
</dbReference>
<dbReference type="InterPro" id="IPR011041">
    <property type="entry name" value="Quinoprot_gluc/sorb_DH_b-prop"/>
</dbReference>
<dbReference type="InterPro" id="IPR012938">
    <property type="entry name" value="Glc/Sorbosone_DH"/>
</dbReference>
<feature type="transmembrane region" description="Helical" evidence="7">
    <location>
        <begin position="43"/>
        <end position="62"/>
    </location>
</feature>
<dbReference type="PANTHER" id="PTHR11961">
    <property type="entry name" value="CYTOCHROME C"/>
    <property type="match status" value="1"/>
</dbReference>
<comment type="caution">
    <text evidence="9">The sequence shown here is derived from an EMBL/GenBank/DDBJ whole genome shotgun (WGS) entry which is preliminary data.</text>
</comment>
<organism evidence="9 10">
    <name type="scientific">Steroidobacter gossypii</name>
    <dbReference type="NCBI Taxonomy" id="2805490"/>
    <lineage>
        <taxon>Bacteria</taxon>
        <taxon>Pseudomonadati</taxon>
        <taxon>Pseudomonadota</taxon>
        <taxon>Gammaproteobacteria</taxon>
        <taxon>Steroidobacterales</taxon>
        <taxon>Steroidobacteraceae</taxon>
        <taxon>Steroidobacter</taxon>
    </lineage>
</organism>
<keyword evidence="7" id="KW-1133">Transmembrane helix</keyword>
<evidence type="ECO:0000313" key="9">
    <source>
        <dbReference type="EMBL" id="MBM0103785.1"/>
    </source>
</evidence>
<name>A0ABS1WS42_9GAMM</name>
<dbReference type="InterPro" id="IPR036909">
    <property type="entry name" value="Cyt_c-like_dom_sf"/>
</dbReference>
<dbReference type="Gene3D" id="2.120.10.30">
    <property type="entry name" value="TolB, C-terminal domain"/>
    <property type="match status" value="1"/>
</dbReference>
<dbReference type="SUPFAM" id="SSF46626">
    <property type="entry name" value="Cytochrome c"/>
    <property type="match status" value="1"/>
</dbReference>
<evidence type="ECO:0000256" key="2">
    <source>
        <dbReference type="ARBA" id="ARBA00022617"/>
    </source>
</evidence>
<feature type="domain" description="Cytochrome c" evidence="8">
    <location>
        <begin position="552"/>
        <end position="654"/>
    </location>
</feature>
<proteinExistence type="predicted"/>
<keyword evidence="10" id="KW-1185">Reference proteome</keyword>
<dbReference type="Proteomes" id="UP000661077">
    <property type="component" value="Unassembled WGS sequence"/>
</dbReference>
<feature type="transmembrane region" description="Helical" evidence="7">
    <location>
        <begin position="100"/>
        <end position="117"/>
    </location>
</feature>
<gene>
    <name evidence="9" type="ORF">JM946_03475</name>
</gene>
<dbReference type="EMBL" id="JAEVLS010000001">
    <property type="protein sequence ID" value="MBM0103785.1"/>
    <property type="molecule type" value="Genomic_DNA"/>
</dbReference>
<dbReference type="InterPro" id="IPR002327">
    <property type="entry name" value="Cyt_c_1A/1B"/>
</dbReference>
<evidence type="ECO:0000256" key="1">
    <source>
        <dbReference type="ARBA" id="ARBA00022448"/>
    </source>
</evidence>
<evidence type="ECO:0000256" key="4">
    <source>
        <dbReference type="ARBA" id="ARBA00022982"/>
    </source>
</evidence>
<keyword evidence="3 6" id="KW-0479">Metal-binding</keyword>
<accession>A0ABS1WS42</accession>
<protein>
    <submittedName>
        <fullName evidence="9">PQQ-dependent sugar dehydrogenase</fullName>
    </submittedName>
</protein>
<keyword evidence="2 6" id="KW-0349">Heme</keyword>
<evidence type="ECO:0000256" key="3">
    <source>
        <dbReference type="ARBA" id="ARBA00022723"/>
    </source>
</evidence>
<evidence type="ECO:0000256" key="5">
    <source>
        <dbReference type="ARBA" id="ARBA00023004"/>
    </source>
</evidence>
<keyword evidence="7" id="KW-0472">Membrane</keyword>
<dbReference type="RefSeq" id="WP_203165743.1">
    <property type="nucleotide sequence ID" value="NZ_JAEVLS010000001.1"/>
</dbReference>
<keyword evidence="1" id="KW-0813">Transport</keyword>
<evidence type="ECO:0000256" key="6">
    <source>
        <dbReference type="PROSITE-ProRule" id="PRU00433"/>
    </source>
</evidence>
<dbReference type="PRINTS" id="PR00604">
    <property type="entry name" value="CYTCHRMECIAB"/>
</dbReference>
<feature type="transmembrane region" description="Helical" evidence="7">
    <location>
        <begin position="124"/>
        <end position="142"/>
    </location>
</feature>
<evidence type="ECO:0000259" key="8">
    <source>
        <dbReference type="PROSITE" id="PS51007"/>
    </source>
</evidence>
<sequence>MNDAHPPLWQRLAWYACGALLLLLLPVLKYAELWGALGRQQKLALLVCLGAFGAACLLSLLMDRAASWRTAGRSLVRSFAVLSLFLIGAAALSVALPRYLLIPLVIAIALIVPLAISPIGLRRLPIAAVVVLTGVVSAYGFSQLEASSAGQPTTREMYLSTAFYPLRATIREGWIPPPETRGGGLTLLGDRVLFGNGDGRLYLIDAPSDTNGFKIQELATRVPANREEFAKAFGGSSRQPTRTADWRAHGAPKVQTWRFRVADVAAVTEGDNVRILASHHYWKAQEQCFVVRVSQLTTPLNDLQQGIANAQWSTLFESTPCIPLTGENRKRGKNPFQGEEIGGRMLLLEDRKMLLTLGDFGFSGIESNQAFAQDPAAHYGKTVLIDLATGKHSVYTLGHRNPQGITRTRDGKVWLAEHGAQGGDEINLLQEHANYGWPNVTYGTDYGSTVWPLSQHQGRHTGYPEPILSWLPSPGVSDVTVLNGELFPIWADNLLVGSLSSRSLYRVVLAEDRVVLQEPIGLDKRVRDILQLPDGRILIWSDDWTFTTLEPATTLNGAGLFATQCLGCHTIGDGMSHRLGPDLFGVVGRQVAQAKGFDEYSPALRAQSGTWDAATLDRFLAQPQTAVPGTTMAVPGVADPEHRKAIIEYLQRSEPIDKRGMSAAK</sequence>
<evidence type="ECO:0000313" key="10">
    <source>
        <dbReference type="Proteomes" id="UP000661077"/>
    </source>
</evidence>
<reference evidence="9 10" key="1">
    <citation type="journal article" date="2021" name="Int. J. Syst. Evol. Microbiol.">
        <title>Steroidobacter gossypii sp. nov., isolated from soil of cotton cropping field.</title>
        <authorList>
            <person name="Huang R."/>
            <person name="Yang S."/>
            <person name="Zhen C."/>
            <person name="Liu W."/>
        </authorList>
    </citation>
    <scope>NUCLEOTIDE SEQUENCE [LARGE SCALE GENOMIC DNA]</scope>
    <source>
        <strain evidence="9 10">S1-65</strain>
    </source>
</reference>
<keyword evidence="7" id="KW-0812">Transmembrane</keyword>
<dbReference type="InterPro" id="IPR009056">
    <property type="entry name" value="Cyt_c-like_dom"/>
</dbReference>
<dbReference type="Pfam" id="PF07995">
    <property type="entry name" value="GSDH"/>
    <property type="match status" value="1"/>
</dbReference>
<feature type="transmembrane region" description="Helical" evidence="7">
    <location>
        <begin position="12"/>
        <end position="31"/>
    </location>
</feature>
<dbReference type="InterPro" id="IPR011042">
    <property type="entry name" value="6-blade_b-propeller_TolB-like"/>
</dbReference>
<feature type="transmembrane region" description="Helical" evidence="7">
    <location>
        <begin position="74"/>
        <end position="94"/>
    </location>
</feature>